<dbReference type="Proteomes" id="UP000823561">
    <property type="component" value="Chromosome 8"/>
</dbReference>
<evidence type="ECO:0000313" key="8">
    <source>
        <dbReference type="EMBL" id="KAG5277458.1"/>
    </source>
</evidence>
<reference evidence="8" key="1">
    <citation type="submission" date="2020-10" db="EMBL/GenBank/DDBJ databases">
        <title>Chromosome-scale genome assembly of the Allis shad, Alosa alosa.</title>
        <authorList>
            <person name="Margot Z."/>
            <person name="Christophe K."/>
            <person name="Cabau C."/>
            <person name="Louis A."/>
            <person name="Berthelot C."/>
            <person name="Parey E."/>
            <person name="Roest Crollius H."/>
            <person name="Montfort J."/>
            <person name="Robinson-Rechavi M."/>
            <person name="Bucao C."/>
            <person name="Bouchez O."/>
            <person name="Gislard M."/>
            <person name="Lluch J."/>
            <person name="Milhes M."/>
            <person name="Lampietro C."/>
            <person name="Lopez Roques C."/>
            <person name="Donnadieu C."/>
            <person name="Braasch I."/>
            <person name="Desvignes T."/>
            <person name="Postlethwait J."/>
            <person name="Bobe J."/>
            <person name="Guiguen Y."/>
        </authorList>
    </citation>
    <scope>NUCLEOTIDE SEQUENCE</scope>
    <source>
        <strain evidence="8">M-15738</strain>
        <tissue evidence="8">Blood</tissue>
    </source>
</reference>
<dbReference type="GO" id="GO:0070530">
    <property type="term" value="F:K63-linked polyubiquitin modification-dependent protein binding"/>
    <property type="evidence" value="ECO:0007669"/>
    <property type="project" value="TreeGrafter"/>
</dbReference>
<dbReference type="Gene3D" id="2.30.30.380">
    <property type="entry name" value="Zn-finger domain of Sec23/24"/>
    <property type="match status" value="1"/>
</dbReference>
<dbReference type="SMART" id="SM00547">
    <property type="entry name" value="ZnF_RBZ"/>
    <property type="match status" value="1"/>
</dbReference>
<dbReference type="PANTHER" id="PTHR46253">
    <property type="entry name" value="TGF-BETA-ACTIVATED KINASE 1 AND MAP3K7-BINDING PROTEIN TAB"/>
    <property type="match status" value="1"/>
</dbReference>
<dbReference type="PANTHER" id="PTHR46253:SF2">
    <property type="entry name" value="TGF-BETA-ACTIVATED KINASE 1 AND MAP3K7-BINDING PROTEIN 2"/>
    <property type="match status" value="1"/>
</dbReference>
<keyword evidence="3" id="KW-0862">Zinc</keyword>
<comment type="caution">
    <text evidence="8">The sequence shown here is derived from an EMBL/GenBank/DDBJ whole genome shotgun (WGS) entry which is preliminary data.</text>
</comment>
<dbReference type="PROSITE" id="PS01358">
    <property type="entry name" value="ZF_RANBP2_1"/>
    <property type="match status" value="1"/>
</dbReference>
<keyword evidence="1" id="KW-0479">Metal-binding</keyword>
<evidence type="ECO:0000256" key="3">
    <source>
        <dbReference type="ARBA" id="ARBA00022833"/>
    </source>
</evidence>
<feature type="chain" id="PRO_5043854277" description="RanBP2-type domain-containing protein" evidence="6">
    <location>
        <begin position="30"/>
        <end position="168"/>
    </location>
</feature>
<keyword evidence="6" id="KW-0732">Signal</keyword>
<dbReference type="Pfam" id="PF00641">
    <property type="entry name" value="Zn_ribbon_RanBP"/>
    <property type="match status" value="1"/>
</dbReference>
<evidence type="ECO:0000256" key="5">
    <source>
        <dbReference type="SAM" id="MobiDB-lite"/>
    </source>
</evidence>
<keyword evidence="2 4" id="KW-0863">Zinc-finger</keyword>
<feature type="domain" description="RanBP2-type" evidence="7">
    <location>
        <begin position="138"/>
        <end position="168"/>
    </location>
</feature>
<proteinExistence type="predicted"/>
<sequence>MRKQSLFPSFGRTFPLLLAPPALFALPLAAVIDAAVRCKNRILQIDIDCLTKEIDLLQTRGPYFNPSAIQNFYDSLECFGPVPPKPKGSEYPGSLDRRGRKINVSSKLKMDASAALPPPVPLDSPSKSVKAVADSEEDEGTQWSCTACTFLNHPALLRCEQCEFPRHF</sequence>
<protein>
    <recommendedName>
        <fullName evidence="7">RanBP2-type domain-containing protein</fullName>
    </recommendedName>
</protein>
<feature type="region of interest" description="Disordered" evidence="5">
    <location>
        <begin position="110"/>
        <end position="135"/>
    </location>
</feature>
<evidence type="ECO:0000256" key="6">
    <source>
        <dbReference type="SAM" id="SignalP"/>
    </source>
</evidence>
<feature type="signal peptide" evidence="6">
    <location>
        <begin position="1"/>
        <end position="29"/>
    </location>
</feature>
<dbReference type="InterPro" id="IPR036443">
    <property type="entry name" value="Znf_RanBP2_sf"/>
</dbReference>
<dbReference type="EMBL" id="JADWDJ010000008">
    <property type="protein sequence ID" value="KAG5277458.1"/>
    <property type="molecule type" value="Genomic_DNA"/>
</dbReference>
<evidence type="ECO:0000259" key="7">
    <source>
        <dbReference type="PROSITE" id="PS50199"/>
    </source>
</evidence>
<keyword evidence="9" id="KW-1185">Reference proteome</keyword>
<name>A0AAV6GQJ0_9TELE</name>
<evidence type="ECO:0000256" key="2">
    <source>
        <dbReference type="ARBA" id="ARBA00022771"/>
    </source>
</evidence>
<dbReference type="InterPro" id="IPR001876">
    <property type="entry name" value="Znf_RanBP2"/>
</dbReference>
<dbReference type="SUPFAM" id="SSF90209">
    <property type="entry name" value="Ran binding protein zinc finger-like"/>
    <property type="match status" value="1"/>
</dbReference>
<accession>A0AAV6GQJ0</accession>
<dbReference type="GO" id="GO:0043123">
    <property type="term" value="P:positive regulation of canonical NF-kappaB signal transduction"/>
    <property type="evidence" value="ECO:0007669"/>
    <property type="project" value="TreeGrafter"/>
</dbReference>
<evidence type="ECO:0000256" key="4">
    <source>
        <dbReference type="PROSITE-ProRule" id="PRU00322"/>
    </source>
</evidence>
<dbReference type="GO" id="GO:0008270">
    <property type="term" value="F:zinc ion binding"/>
    <property type="evidence" value="ECO:0007669"/>
    <property type="project" value="UniProtKB-KW"/>
</dbReference>
<dbReference type="FunFam" id="2.30.30.380:FF:000006">
    <property type="entry name" value="TGF-beta activated kinase 1 (MAP3K7) binding protein 2"/>
    <property type="match status" value="1"/>
</dbReference>
<evidence type="ECO:0000313" key="9">
    <source>
        <dbReference type="Proteomes" id="UP000823561"/>
    </source>
</evidence>
<gene>
    <name evidence="8" type="ORF">AALO_G00117850</name>
</gene>
<dbReference type="AlphaFoldDB" id="A0AAV6GQJ0"/>
<evidence type="ECO:0000256" key="1">
    <source>
        <dbReference type="ARBA" id="ARBA00022723"/>
    </source>
</evidence>
<dbReference type="PROSITE" id="PS50199">
    <property type="entry name" value="ZF_RANBP2_2"/>
    <property type="match status" value="1"/>
</dbReference>
<organism evidence="8 9">
    <name type="scientific">Alosa alosa</name>
    <name type="common">allis shad</name>
    <dbReference type="NCBI Taxonomy" id="278164"/>
    <lineage>
        <taxon>Eukaryota</taxon>
        <taxon>Metazoa</taxon>
        <taxon>Chordata</taxon>
        <taxon>Craniata</taxon>
        <taxon>Vertebrata</taxon>
        <taxon>Euteleostomi</taxon>
        <taxon>Actinopterygii</taxon>
        <taxon>Neopterygii</taxon>
        <taxon>Teleostei</taxon>
        <taxon>Clupei</taxon>
        <taxon>Clupeiformes</taxon>
        <taxon>Clupeoidei</taxon>
        <taxon>Clupeidae</taxon>
        <taxon>Alosa</taxon>
    </lineage>
</organism>